<reference evidence="1 2" key="1">
    <citation type="journal article" date="2021" name="Hortic Res">
        <title>High-quality reference genome and annotation aids understanding of berry development for evergreen blueberry (Vaccinium darrowii).</title>
        <authorList>
            <person name="Yu J."/>
            <person name="Hulse-Kemp A.M."/>
            <person name="Babiker E."/>
            <person name="Staton M."/>
        </authorList>
    </citation>
    <scope>NUCLEOTIDE SEQUENCE [LARGE SCALE GENOMIC DNA]</scope>
    <source>
        <strain evidence="2">cv. NJ 8807/NJ 8810</strain>
        <tissue evidence="1">Young leaf</tissue>
    </source>
</reference>
<name>A0ACB7XJI7_9ERIC</name>
<proteinExistence type="predicted"/>
<evidence type="ECO:0000313" key="2">
    <source>
        <dbReference type="Proteomes" id="UP000828048"/>
    </source>
</evidence>
<keyword evidence="2" id="KW-1185">Reference proteome</keyword>
<accession>A0ACB7XJI7</accession>
<organism evidence="1 2">
    <name type="scientific">Vaccinium darrowii</name>
    <dbReference type="NCBI Taxonomy" id="229202"/>
    <lineage>
        <taxon>Eukaryota</taxon>
        <taxon>Viridiplantae</taxon>
        <taxon>Streptophyta</taxon>
        <taxon>Embryophyta</taxon>
        <taxon>Tracheophyta</taxon>
        <taxon>Spermatophyta</taxon>
        <taxon>Magnoliopsida</taxon>
        <taxon>eudicotyledons</taxon>
        <taxon>Gunneridae</taxon>
        <taxon>Pentapetalae</taxon>
        <taxon>asterids</taxon>
        <taxon>Ericales</taxon>
        <taxon>Ericaceae</taxon>
        <taxon>Vaccinioideae</taxon>
        <taxon>Vaccinieae</taxon>
        <taxon>Vaccinium</taxon>
    </lineage>
</organism>
<dbReference type="EMBL" id="CM037160">
    <property type="protein sequence ID" value="KAH7840543.1"/>
    <property type="molecule type" value="Genomic_DNA"/>
</dbReference>
<evidence type="ECO:0000313" key="1">
    <source>
        <dbReference type="EMBL" id="KAH7840543.1"/>
    </source>
</evidence>
<gene>
    <name evidence="1" type="ORF">Vadar_018388</name>
</gene>
<protein>
    <submittedName>
        <fullName evidence="1">Uncharacterized protein</fullName>
    </submittedName>
</protein>
<comment type="caution">
    <text evidence="1">The sequence shown here is derived from an EMBL/GenBank/DDBJ whole genome shotgun (WGS) entry which is preliminary data.</text>
</comment>
<dbReference type="Proteomes" id="UP000828048">
    <property type="component" value="Chromosome 10"/>
</dbReference>
<sequence length="272" mass="30373">MQTVALGMPINGIPLSSNSTSKLPFSSRLSRSYDQPFFSHPPNSGMRCRASQVAEFFPTVSPDIVVREAKLEDSWEVAETHCSSFFPEYSFPLDFLLRINRMLATSTLSAFTIPNGCQRTCLVAVIGSSGDDTFLYENEDFEVGGCDSRSVDKGYVVGILTVDTLANFLPRKGPLRQRRTKIAYISNVAVRERFRQKGVAKRLVAKAEAQARSWGCHSIALHYDINNPAATKLYMGQGYRCIKVPEGAKWPQPKTAPDVQFRLMMKRLSTRS</sequence>